<dbReference type="Pfam" id="PF25886">
    <property type="entry name" value="Msy1"/>
    <property type="match status" value="1"/>
</dbReference>
<feature type="region of interest" description="Disordered" evidence="1">
    <location>
        <begin position="153"/>
        <end position="173"/>
    </location>
</feature>
<name>A0A139IVX3_9PEZI</name>
<accession>A0A139IVX3</accession>
<protein>
    <recommendedName>
        <fullName evidence="3">Mechanosensitive ion channel protein Msy1/2-like transmembrane domain-containing protein</fullName>
    </recommendedName>
</protein>
<gene>
    <name evidence="4" type="ORF">AC579_3547</name>
</gene>
<keyword evidence="2" id="KW-1133">Transmembrane helix</keyword>
<sequence length="173" mass="18846">MASMFNNGSGITPQPSYSDLENGTTPKKSMGYTVESVTDSEKPSQRPVLGRRKTTSENVLQNAGAHEKLGAYEGEEDTITKIGNALWKIHSASILTRYSLYILPMAALLAIPLVLTATVYANAKAGDFRLLGIFIWIEIVWVASSRSIDSMSISQGGERPMNGTHGGQQHFQR</sequence>
<proteinExistence type="predicted"/>
<dbReference type="InterPro" id="IPR058650">
    <property type="entry name" value="Msy1/2-like"/>
</dbReference>
<reference evidence="4 5" key="1">
    <citation type="submission" date="2015-07" db="EMBL/GenBank/DDBJ databases">
        <title>Comparative genomics of the Sigatoka disease complex on banana suggests a link between parallel evolutionary changes in Pseudocercospora fijiensis and Pseudocercospora eumusae and increased virulence on the banana host.</title>
        <authorList>
            <person name="Chang T.-C."/>
            <person name="Salvucci A."/>
            <person name="Crous P.W."/>
            <person name="Stergiopoulos I."/>
        </authorList>
    </citation>
    <scope>NUCLEOTIDE SEQUENCE [LARGE SCALE GENOMIC DNA]</scope>
    <source>
        <strain evidence="4 5">CBS 116634</strain>
    </source>
</reference>
<keyword evidence="2" id="KW-0812">Transmembrane</keyword>
<feature type="region of interest" description="Disordered" evidence="1">
    <location>
        <begin position="1"/>
        <end position="56"/>
    </location>
</feature>
<evidence type="ECO:0000256" key="2">
    <source>
        <dbReference type="SAM" id="Phobius"/>
    </source>
</evidence>
<feature type="domain" description="Mechanosensitive ion channel protein Msy1/2-like transmembrane" evidence="3">
    <location>
        <begin position="85"/>
        <end position="143"/>
    </location>
</feature>
<dbReference type="EMBL" id="LFZO01000002">
    <property type="protein sequence ID" value="KXT18897.1"/>
    <property type="molecule type" value="Genomic_DNA"/>
</dbReference>
<evidence type="ECO:0000313" key="4">
    <source>
        <dbReference type="EMBL" id="KXT18897.1"/>
    </source>
</evidence>
<comment type="caution">
    <text evidence="4">The sequence shown here is derived from an EMBL/GenBank/DDBJ whole genome shotgun (WGS) entry which is preliminary data.</text>
</comment>
<evidence type="ECO:0000313" key="5">
    <source>
        <dbReference type="Proteomes" id="UP000073492"/>
    </source>
</evidence>
<dbReference type="AlphaFoldDB" id="A0A139IVX3"/>
<organism evidence="4 5">
    <name type="scientific">Pseudocercospora musae</name>
    <dbReference type="NCBI Taxonomy" id="113226"/>
    <lineage>
        <taxon>Eukaryota</taxon>
        <taxon>Fungi</taxon>
        <taxon>Dikarya</taxon>
        <taxon>Ascomycota</taxon>
        <taxon>Pezizomycotina</taxon>
        <taxon>Dothideomycetes</taxon>
        <taxon>Dothideomycetidae</taxon>
        <taxon>Mycosphaerellales</taxon>
        <taxon>Mycosphaerellaceae</taxon>
        <taxon>Pseudocercospora</taxon>
    </lineage>
</organism>
<dbReference type="Proteomes" id="UP000073492">
    <property type="component" value="Unassembled WGS sequence"/>
</dbReference>
<keyword evidence="5" id="KW-1185">Reference proteome</keyword>
<evidence type="ECO:0000256" key="1">
    <source>
        <dbReference type="SAM" id="MobiDB-lite"/>
    </source>
</evidence>
<feature type="compositionally biased region" description="Polar residues" evidence="1">
    <location>
        <begin position="1"/>
        <end position="27"/>
    </location>
</feature>
<evidence type="ECO:0000259" key="3">
    <source>
        <dbReference type="Pfam" id="PF25886"/>
    </source>
</evidence>
<keyword evidence="2" id="KW-0472">Membrane</keyword>
<feature type="transmembrane region" description="Helical" evidence="2">
    <location>
        <begin position="98"/>
        <end position="122"/>
    </location>
</feature>
<feature type="transmembrane region" description="Helical" evidence="2">
    <location>
        <begin position="128"/>
        <end position="144"/>
    </location>
</feature>